<dbReference type="Pfam" id="PF16930">
    <property type="entry name" value="Porin_5"/>
    <property type="match status" value="1"/>
</dbReference>
<dbReference type="AlphaFoldDB" id="A0A3B0XUT1"/>
<keyword evidence="1" id="KW-0675">Receptor</keyword>
<evidence type="ECO:0000313" key="1">
    <source>
        <dbReference type="EMBL" id="VAW72085.1"/>
    </source>
</evidence>
<organism evidence="1">
    <name type="scientific">hydrothermal vent metagenome</name>
    <dbReference type="NCBI Taxonomy" id="652676"/>
    <lineage>
        <taxon>unclassified sequences</taxon>
        <taxon>metagenomes</taxon>
        <taxon>ecological metagenomes</taxon>
    </lineage>
</organism>
<protein>
    <submittedName>
        <fullName evidence="1">Outer membrane receptor for ferric coprogen and ferric-rhodotorulic acid</fullName>
    </submittedName>
</protein>
<dbReference type="EMBL" id="UOFM01000006">
    <property type="protein sequence ID" value="VAW72085.1"/>
    <property type="molecule type" value="Genomic_DNA"/>
</dbReference>
<gene>
    <name evidence="1" type="ORF">MNBD_GAMMA14-32</name>
</gene>
<sequence length="553" mass="62843">MNKMPGMLLAASIAVVLMSGTSVHADEKGDLLLLKNTTINLIDALVEQGVLSREQADRLIANAEKKAQEEIRRSERAGVKSNRRVVRVPYVPDFVRDEIKQQVEAEVREKVVEDVMAQAKQERWGVPDALPEWISRIKFKGDIRLRGQQDLYSPDNFDNSHIDFLHSNDDGTLRPLTSTEDRTRARMRLRIGMDARVTTNLKTGIRFATGSFNDPVSTNQTLGNYNTPNRLLLDRAYLQYQGQNADAYNWMTLTGGRIPNPWFSTDLVWDKDLNFDGFSATFRHNLGGGNSLYDIDEQDSTLFATVGAFSLQEVELSSKDKWLFGAQLGFQKMFDDQSSFRIGLAYYNYENIVGERNSLNSTLNDYTAPEFLQKGNSLFEISNDTGGSLRRFGLASDYDIIDLTARYDLARFAPVHWILTGSYVKNIGYDDDEIRRRTNGQMFVNSTLFTEDPSKDKTEGYTLKLLIGWPTTYERRSWQAFMSYRYLERDAVLDAFTDSDFFLGGTNSKGWIIGGSYGINDYTWLKLRYLSADEIDGPTLGIDVLQLDLNAKF</sequence>
<accession>A0A3B0XUT1</accession>
<proteinExistence type="predicted"/>
<name>A0A3B0XUT1_9ZZZZ</name>
<dbReference type="InterPro" id="IPR032638">
    <property type="entry name" value="Porin_5"/>
</dbReference>
<dbReference type="SUPFAM" id="SSF56935">
    <property type="entry name" value="Porins"/>
    <property type="match status" value="1"/>
</dbReference>
<reference evidence="1" key="1">
    <citation type="submission" date="2018-06" db="EMBL/GenBank/DDBJ databases">
        <authorList>
            <person name="Zhirakovskaya E."/>
        </authorList>
    </citation>
    <scope>NUCLEOTIDE SEQUENCE</scope>
</reference>